<comment type="caution">
    <text evidence="15">The sequence shown here is derived from an EMBL/GenBank/DDBJ whole genome shotgun (WGS) entry which is preliminary data.</text>
</comment>
<dbReference type="Gene3D" id="1.20.1730.10">
    <property type="entry name" value="Sodium/glucose cotransporter"/>
    <property type="match status" value="1"/>
</dbReference>
<keyword evidence="14" id="KW-0732">Signal</keyword>
<organism evidence="15 16">
    <name type="scientific">Laodelphax striatellus</name>
    <name type="common">Small brown planthopper</name>
    <name type="synonym">Delphax striatella</name>
    <dbReference type="NCBI Taxonomy" id="195883"/>
    <lineage>
        <taxon>Eukaryota</taxon>
        <taxon>Metazoa</taxon>
        <taxon>Ecdysozoa</taxon>
        <taxon>Arthropoda</taxon>
        <taxon>Hexapoda</taxon>
        <taxon>Insecta</taxon>
        <taxon>Pterygota</taxon>
        <taxon>Neoptera</taxon>
        <taxon>Paraneoptera</taxon>
        <taxon>Hemiptera</taxon>
        <taxon>Auchenorrhyncha</taxon>
        <taxon>Fulgoroidea</taxon>
        <taxon>Delphacidae</taxon>
        <taxon>Criomorphinae</taxon>
        <taxon>Laodelphax</taxon>
    </lineage>
</organism>
<keyword evidence="10" id="KW-0739">Sodium transport</keyword>
<keyword evidence="16" id="KW-1185">Reference proteome</keyword>
<proteinExistence type="inferred from homology"/>
<dbReference type="EMBL" id="QKKF02037473">
    <property type="protein sequence ID" value="RZF32171.1"/>
    <property type="molecule type" value="Genomic_DNA"/>
</dbReference>
<feature type="transmembrane region" description="Helical" evidence="13">
    <location>
        <begin position="226"/>
        <end position="247"/>
    </location>
</feature>
<dbReference type="InterPro" id="IPR001734">
    <property type="entry name" value="Na/solute_symporter"/>
</dbReference>
<evidence type="ECO:0000256" key="13">
    <source>
        <dbReference type="SAM" id="Phobius"/>
    </source>
</evidence>
<dbReference type="CDD" id="cd11492">
    <property type="entry name" value="SLC5sbd_NIS-SMVT"/>
    <property type="match status" value="1"/>
</dbReference>
<feature type="transmembrane region" description="Helical" evidence="13">
    <location>
        <begin position="122"/>
        <end position="142"/>
    </location>
</feature>
<evidence type="ECO:0000256" key="5">
    <source>
        <dbReference type="ARBA" id="ARBA00022692"/>
    </source>
</evidence>
<comment type="subcellular location">
    <subcellularLocation>
        <location evidence="1">Cell membrane</location>
        <topology evidence="1">Multi-pass membrane protein</topology>
    </subcellularLocation>
</comment>
<dbReference type="SMR" id="A0A482WG59"/>
<keyword evidence="4" id="KW-1003">Cell membrane</keyword>
<dbReference type="GO" id="GO:0005886">
    <property type="term" value="C:plasma membrane"/>
    <property type="evidence" value="ECO:0007669"/>
    <property type="project" value="UniProtKB-SubCell"/>
</dbReference>
<dbReference type="InterPro" id="IPR038377">
    <property type="entry name" value="Na/Glc_symporter_sf"/>
</dbReference>
<dbReference type="NCBIfam" id="TIGR00813">
    <property type="entry name" value="sss"/>
    <property type="match status" value="1"/>
</dbReference>
<keyword evidence="8" id="KW-0406">Ion transport</keyword>
<gene>
    <name evidence="15" type="ORF">LSTR_LSTR004034</name>
</gene>
<keyword evidence="6 13" id="KW-1133">Transmembrane helix</keyword>
<dbReference type="InParanoid" id="A0A482WG59"/>
<evidence type="ECO:0000256" key="9">
    <source>
        <dbReference type="ARBA" id="ARBA00023136"/>
    </source>
</evidence>
<evidence type="ECO:0000313" key="16">
    <source>
        <dbReference type="Proteomes" id="UP000291343"/>
    </source>
</evidence>
<evidence type="ECO:0000256" key="2">
    <source>
        <dbReference type="ARBA" id="ARBA00006434"/>
    </source>
</evidence>
<dbReference type="PROSITE" id="PS50283">
    <property type="entry name" value="NA_SOLUT_SYMP_3"/>
    <property type="match status" value="1"/>
</dbReference>
<accession>A0A482WG59</accession>
<protein>
    <recommendedName>
        <fullName evidence="17">Sodium-coupled monocarboxylate transporter 1</fullName>
    </recommendedName>
</protein>
<evidence type="ECO:0000256" key="4">
    <source>
        <dbReference type="ARBA" id="ARBA00022475"/>
    </source>
</evidence>
<evidence type="ECO:0000256" key="8">
    <source>
        <dbReference type="ARBA" id="ARBA00023065"/>
    </source>
</evidence>
<evidence type="ECO:0008006" key="17">
    <source>
        <dbReference type="Google" id="ProtNLM"/>
    </source>
</evidence>
<evidence type="ECO:0000256" key="14">
    <source>
        <dbReference type="SAM" id="SignalP"/>
    </source>
</evidence>
<dbReference type="InterPro" id="IPR051163">
    <property type="entry name" value="Sodium:Solute_Symporter_SSF"/>
</dbReference>
<feature type="region of interest" description="Disordered" evidence="12">
    <location>
        <begin position="600"/>
        <end position="639"/>
    </location>
</feature>
<evidence type="ECO:0000256" key="10">
    <source>
        <dbReference type="ARBA" id="ARBA00023201"/>
    </source>
</evidence>
<evidence type="ECO:0000256" key="3">
    <source>
        <dbReference type="ARBA" id="ARBA00022448"/>
    </source>
</evidence>
<feature type="transmembrane region" description="Helical" evidence="13">
    <location>
        <begin position="48"/>
        <end position="69"/>
    </location>
</feature>
<feature type="transmembrane region" description="Helical" evidence="13">
    <location>
        <begin position="196"/>
        <end position="214"/>
    </location>
</feature>
<keyword evidence="5 13" id="KW-0812">Transmembrane</keyword>
<name>A0A482WG59_LAOST</name>
<keyword evidence="7" id="KW-0915">Sodium</keyword>
<keyword evidence="9 13" id="KW-0472">Membrane</keyword>
<evidence type="ECO:0000256" key="1">
    <source>
        <dbReference type="ARBA" id="ARBA00004651"/>
    </source>
</evidence>
<dbReference type="AlphaFoldDB" id="A0A482WG59"/>
<feature type="transmembrane region" description="Helical" evidence="13">
    <location>
        <begin position="162"/>
        <end position="184"/>
    </location>
</feature>
<feature type="transmembrane region" description="Helical" evidence="13">
    <location>
        <begin position="543"/>
        <end position="564"/>
    </location>
</feature>
<dbReference type="FunCoup" id="A0A482WG59">
    <property type="interactions" value="1"/>
</dbReference>
<dbReference type="Pfam" id="PF00474">
    <property type="entry name" value="SSF"/>
    <property type="match status" value="1"/>
</dbReference>
<feature type="transmembrane region" description="Helical" evidence="13">
    <location>
        <begin position="447"/>
        <end position="468"/>
    </location>
</feature>
<evidence type="ECO:0000256" key="6">
    <source>
        <dbReference type="ARBA" id="ARBA00022989"/>
    </source>
</evidence>
<feature type="transmembrane region" description="Helical" evidence="13">
    <location>
        <begin position="480"/>
        <end position="502"/>
    </location>
</feature>
<feature type="compositionally biased region" description="Basic and acidic residues" evidence="12">
    <location>
        <begin position="600"/>
        <end position="622"/>
    </location>
</feature>
<dbReference type="STRING" id="195883.A0A482WG59"/>
<evidence type="ECO:0000256" key="12">
    <source>
        <dbReference type="SAM" id="MobiDB-lite"/>
    </source>
</evidence>
<dbReference type="GO" id="GO:0006814">
    <property type="term" value="P:sodium ion transport"/>
    <property type="evidence" value="ECO:0007669"/>
    <property type="project" value="UniProtKB-KW"/>
</dbReference>
<dbReference type="OrthoDB" id="6132759at2759"/>
<sequence length="639" mass="69454">MLNPTSVRCIAIWAWACLLAAQLASASPSLTSAPKCEPLGVSENRFHWIDYSVVVAMLVVSCGIGTFYGFFGKKLETSADFLLGGSSMGTIPMAMSLAAGYITAIELLGNPAEMYVYGAQFWLTFASYIIVVPITSYLYLPVFRKVQITSAYEYLEMRFNKYARVIAAAMYVFQMILYTSVAVYAPALALSHVTGLNVYIAVSLVYIVCVFYASQGGMKAVIMADTFQAVVLIVSIVIVAVFGNYLIDGGFSKILHQNMESNRIELMVTDFDPRVRHSVWSVVIGGTFYWTTMYCANQASIQKYMTVETLGQARRALWVSSISLAVILSINFYTGMIMYAEYSGCDPISSGVISASDQLLPLYVMSSLGSYRGVPGLFVAGIFAASLGTVASALNSLAAVTIKDFFGCLLGFKIPDSKGSLYSKWISVFYGVLSFALVFIVEHLGSVLQVALSFNGMVGGVTLGMFSLGMFIPWANSKGVLTGATVAICLVLWISFGAQLAIANGFQTADPKLVSVAECACNLTNEAYEADIHEVPEIYKISYLWYSVIGFCVTMVVGFITSLLTGVDDPCRVHPDLISPPIAHLLSKLPHSIKEKLSLPIETKQERKSQDMKKSHKPEMKGVDNPAVTLESELPPIIS</sequence>
<feature type="transmembrane region" description="Helical" evidence="13">
    <location>
        <begin position="377"/>
        <end position="400"/>
    </location>
</feature>
<reference evidence="15 16" key="1">
    <citation type="journal article" date="2017" name="Gigascience">
        <title>Genome sequence of the small brown planthopper, Laodelphax striatellus.</title>
        <authorList>
            <person name="Zhu J."/>
            <person name="Jiang F."/>
            <person name="Wang X."/>
            <person name="Yang P."/>
            <person name="Bao Y."/>
            <person name="Zhao W."/>
            <person name="Wang W."/>
            <person name="Lu H."/>
            <person name="Wang Q."/>
            <person name="Cui N."/>
            <person name="Li J."/>
            <person name="Chen X."/>
            <person name="Luo L."/>
            <person name="Yu J."/>
            <person name="Kang L."/>
            <person name="Cui F."/>
        </authorList>
    </citation>
    <scope>NUCLEOTIDE SEQUENCE [LARGE SCALE GENOMIC DNA]</scope>
    <source>
        <strain evidence="15">Lst14</strain>
    </source>
</reference>
<evidence type="ECO:0000256" key="7">
    <source>
        <dbReference type="ARBA" id="ARBA00023053"/>
    </source>
</evidence>
<comment type="similarity">
    <text evidence="2 11">Belongs to the sodium:solute symporter (SSF) (TC 2.A.21) family.</text>
</comment>
<keyword evidence="3" id="KW-0813">Transport</keyword>
<feature type="transmembrane region" description="Helical" evidence="13">
    <location>
        <begin position="277"/>
        <end position="296"/>
    </location>
</feature>
<dbReference type="PANTHER" id="PTHR42985:SF39">
    <property type="entry name" value="GH10366P"/>
    <property type="match status" value="1"/>
</dbReference>
<evidence type="ECO:0000313" key="15">
    <source>
        <dbReference type="EMBL" id="RZF32171.1"/>
    </source>
</evidence>
<feature type="transmembrane region" description="Helical" evidence="13">
    <location>
        <begin position="421"/>
        <end position="441"/>
    </location>
</feature>
<feature type="chain" id="PRO_5019741085" description="Sodium-coupled monocarboxylate transporter 1" evidence="14">
    <location>
        <begin position="27"/>
        <end position="639"/>
    </location>
</feature>
<feature type="transmembrane region" description="Helical" evidence="13">
    <location>
        <begin position="81"/>
        <end position="102"/>
    </location>
</feature>
<dbReference type="Proteomes" id="UP000291343">
    <property type="component" value="Unassembled WGS sequence"/>
</dbReference>
<dbReference type="GO" id="GO:0015293">
    <property type="term" value="F:symporter activity"/>
    <property type="evidence" value="ECO:0007669"/>
    <property type="project" value="TreeGrafter"/>
</dbReference>
<dbReference type="PANTHER" id="PTHR42985">
    <property type="entry name" value="SODIUM-COUPLED MONOCARBOXYLATE TRANSPORTER"/>
    <property type="match status" value="1"/>
</dbReference>
<feature type="signal peptide" evidence="14">
    <location>
        <begin position="1"/>
        <end position="26"/>
    </location>
</feature>
<evidence type="ECO:0000256" key="11">
    <source>
        <dbReference type="RuleBase" id="RU362091"/>
    </source>
</evidence>
<feature type="transmembrane region" description="Helical" evidence="13">
    <location>
        <begin position="317"/>
        <end position="340"/>
    </location>
</feature>